<dbReference type="GO" id="GO:0005871">
    <property type="term" value="C:kinesin complex"/>
    <property type="evidence" value="ECO:0007669"/>
    <property type="project" value="TreeGrafter"/>
</dbReference>
<dbReference type="InterPro" id="IPR001752">
    <property type="entry name" value="Kinesin_motor_dom"/>
</dbReference>
<comment type="subcellular location">
    <subcellularLocation>
        <location evidence="1">Cytoplasm</location>
        <location evidence="1">Cytoskeleton</location>
    </subcellularLocation>
</comment>
<dbReference type="GO" id="GO:0005634">
    <property type="term" value="C:nucleus"/>
    <property type="evidence" value="ECO:0007669"/>
    <property type="project" value="TreeGrafter"/>
</dbReference>
<dbReference type="GO" id="GO:0007018">
    <property type="term" value="P:microtubule-based movement"/>
    <property type="evidence" value="ECO:0007669"/>
    <property type="project" value="InterPro"/>
</dbReference>
<dbReference type="InterPro" id="IPR027417">
    <property type="entry name" value="P-loop_NTPase"/>
</dbReference>
<dbReference type="PANTHER" id="PTHR24115">
    <property type="entry name" value="KINESIN-RELATED"/>
    <property type="match status" value="1"/>
</dbReference>
<dbReference type="InterPro" id="IPR027640">
    <property type="entry name" value="Kinesin-like_fam"/>
</dbReference>
<dbReference type="GO" id="GO:0008017">
    <property type="term" value="F:microtubule binding"/>
    <property type="evidence" value="ECO:0007669"/>
    <property type="project" value="InterPro"/>
</dbReference>
<comment type="caution">
    <text evidence="5">Lacks conserved residue(s) required for the propagation of feature annotation.</text>
</comment>
<proteinExistence type="inferred from homology"/>
<evidence type="ECO:0000313" key="8">
    <source>
        <dbReference type="EMBL" id="KAK6290995.1"/>
    </source>
</evidence>
<dbReference type="SMART" id="SM00129">
    <property type="entry name" value="KISc"/>
    <property type="match status" value="1"/>
</dbReference>
<dbReference type="EMBL" id="JAGTTL010000114">
    <property type="protein sequence ID" value="KAK6290995.1"/>
    <property type="molecule type" value="Genomic_DNA"/>
</dbReference>
<organism evidence="8 9">
    <name type="scientific">Coregonus suidteri</name>
    <dbReference type="NCBI Taxonomy" id="861788"/>
    <lineage>
        <taxon>Eukaryota</taxon>
        <taxon>Metazoa</taxon>
        <taxon>Chordata</taxon>
        <taxon>Craniata</taxon>
        <taxon>Vertebrata</taxon>
        <taxon>Euteleostomi</taxon>
        <taxon>Actinopterygii</taxon>
        <taxon>Neopterygii</taxon>
        <taxon>Teleostei</taxon>
        <taxon>Protacanthopterygii</taxon>
        <taxon>Salmoniformes</taxon>
        <taxon>Salmonidae</taxon>
        <taxon>Coregoninae</taxon>
        <taxon>Coregonus</taxon>
    </lineage>
</organism>
<dbReference type="GO" id="GO:0005874">
    <property type="term" value="C:microtubule"/>
    <property type="evidence" value="ECO:0007669"/>
    <property type="project" value="TreeGrafter"/>
</dbReference>
<evidence type="ECO:0000256" key="6">
    <source>
        <dbReference type="SAM" id="MobiDB-lite"/>
    </source>
</evidence>
<comment type="similarity">
    <text evidence="5">Belongs to the TRAFAC class myosin-kinesin ATPase superfamily. Kinesin family.</text>
</comment>
<dbReference type="InterPro" id="IPR036961">
    <property type="entry name" value="Kinesin_motor_dom_sf"/>
</dbReference>
<feature type="domain" description="Kinesin motor" evidence="7">
    <location>
        <begin position="123"/>
        <end position="243"/>
    </location>
</feature>
<keyword evidence="2" id="KW-0547">Nucleotide-binding</keyword>
<dbReference type="GO" id="GO:0005524">
    <property type="term" value="F:ATP binding"/>
    <property type="evidence" value="ECO:0007669"/>
    <property type="project" value="UniProtKB-KW"/>
</dbReference>
<dbReference type="SUPFAM" id="SSF52540">
    <property type="entry name" value="P-loop containing nucleoside triphosphate hydrolases"/>
    <property type="match status" value="1"/>
</dbReference>
<dbReference type="Proteomes" id="UP001356427">
    <property type="component" value="Unassembled WGS sequence"/>
</dbReference>
<keyword evidence="4" id="KW-0206">Cytoskeleton</keyword>
<keyword evidence="9" id="KW-1185">Reference proteome</keyword>
<dbReference type="GO" id="GO:0090307">
    <property type="term" value="P:mitotic spindle assembly"/>
    <property type="evidence" value="ECO:0007669"/>
    <property type="project" value="TreeGrafter"/>
</dbReference>
<dbReference type="GO" id="GO:0016887">
    <property type="term" value="F:ATP hydrolysis activity"/>
    <property type="evidence" value="ECO:0007669"/>
    <property type="project" value="TreeGrafter"/>
</dbReference>
<dbReference type="GO" id="GO:0003777">
    <property type="term" value="F:microtubule motor activity"/>
    <property type="evidence" value="ECO:0007669"/>
    <property type="project" value="InterPro"/>
</dbReference>
<dbReference type="AlphaFoldDB" id="A0AAN8KRA9"/>
<reference evidence="8 9" key="1">
    <citation type="submission" date="2021-04" db="EMBL/GenBank/DDBJ databases">
        <authorList>
            <person name="De Guttry C."/>
            <person name="Zahm M."/>
            <person name="Klopp C."/>
            <person name="Cabau C."/>
            <person name="Louis A."/>
            <person name="Berthelot C."/>
            <person name="Parey E."/>
            <person name="Roest Crollius H."/>
            <person name="Montfort J."/>
            <person name="Robinson-Rechavi M."/>
            <person name="Bucao C."/>
            <person name="Bouchez O."/>
            <person name="Gislard M."/>
            <person name="Lluch J."/>
            <person name="Milhes M."/>
            <person name="Lampietro C."/>
            <person name="Lopez Roques C."/>
            <person name="Donnadieu C."/>
            <person name="Braasch I."/>
            <person name="Desvignes T."/>
            <person name="Postlethwait J."/>
            <person name="Bobe J."/>
            <person name="Wedekind C."/>
            <person name="Guiguen Y."/>
        </authorList>
    </citation>
    <scope>NUCLEOTIDE SEQUENCE [LARGE SCALE GENOMIC DNA]</scope>
    <source>
        <strain evidence="8">Cs_M1</strain>
        <tissue evidence="8">Blood</tissue>
    </source>
</reference>
<evidence type="ECO:0000313" key="9">
    <source>
        <dbReference type="Proteomes" id="UP001356427"/>
    </source>
</evidence>
<dbReference type="GO" id="GO:0072686">
    <property type="term" value="C:mitotic spindle"/>
    <property type="evidence" value="ECO:0007669"/>
    <property type="project" value="TreeGrafter"/>
</dbReference>
<sequence>MERRGLHNAIQRAQGKGGLSVGGKHQSSLQSAPPADRRTGVTIFSSWPTTTRLSHWPRLKSLTQGAQETPKRATTSALTGCLGPGSHRRMCLRRSPSWCSQPWTATTSAASLTARQAVAKPTTMQGGEMEDMRGVIPRAVQHIFQALQKLREQGWQQFSPQFTFTASFVEIYNETLRDLLYTVKANKRPAHEIRKSTKNEITVTNLTYQKVNSEDEVCKLIALANQNRSTARTNMNATTPPAR</sequence>
<evidence type="ECO:0000256" key="3">
    <source>
        <dbReference type="ARBA" id="ARBA00022840"/>
    </source>
</evidence>
<evidence type="ECO:0000259" key="7">
    <source>
        <dbReference type="PROSITE" id="PS50067"/>
    </source>
</evidence>
<keyword evidence="4" id="KW-0963">Cytoplasm</keyword>
<dbReference type="Gene3D" id="3.40.850.10">
    <property type="entry name" value="Kinesin motor domain"/>
    <property type="match status" value="1"/>
</dbReference>
<feature type="non-terminal residue" evidence="8">
    <location>
        <position position="243"/>
    </location>
</feature>
<dbReference type="PROSITE" id="PS50067">
    <property type="entry name" value="KINESIN_MOTOR_2"/>
    <property type="match status" value="1"/>
</dbReference>
<dbReference type="PANTHER" id="PTHR24115:SF578">
    <property type="entry name" value="KINESIN-LIKE PROTEIN KIFC1"/>
    <property type="match status" value="1"/>
</dbReference>
<keyword evidence="3" id="KW-0067">ATP-binding</keyword>
<protein>
    <recommendedName>
        <fullName evidence="7">Kinesin motor domain-containing protein</fullName>
    </recommendedName>
</protein>
<gene>
    <name evidence="8" type="ORF">J4Q44_G00386050</name>
</gene>
<name>A0AAN8KRA9_9TELE</name>
<evidence type="ECO:0000256" key="5">
    <source>
        <dbReference type="PROSITE-ProRule" id="PRU00283"/>
    </source>
</evidence>
<evidence type="ECO:0000256" key="2">
    <source>
        <dbReference type="ARBA" id="ARBA00022741"/>
    </source>
</evidence>
<evidence type="ECO:0000256" key="1">
    <source>
        <dbReference type="ARBA" id="ARBA00004245"/>
    </source>
</evidence>
<feature type="region of interest" description="Disordered" evidence="6">
    <location>
        <begin position="1"/>
        <end position="40"/>
    </location>
</feature>
<evidence type="ECO:0000256" key="4">
    <source>
        <dbReference type="ARBA" id="ARBA00023212"/>
    </source>
</evidence>
<dbReference type="GO" id="GO:0005815">
    <property type="term" value="C:microtubule organizing center"/>
    <property type="evidence" value="ECO:0007669"/>
    <property type="project" value="TreeGrafter"/>
</dbReference>
<dbReference type="Pfam" id="PF00225">
    <property type="entry name" value="Kinesin"/>
    <property type="match status" value="1"/>
</dbReference>
<comment type="caution">
    <text evidence="8">The sequence shown here is derived from an EMBL/GenBank/DDBJ whole genome shotgun (WGS) entry which is preliminary data.</text>
</comment>
<accession>A0AAN8KRA9</accession>